<proteinExistence type="inferred from homology"/>
<sequence>MCLFALMERRGQKGARAIAFFAPSGTGGADRAGVRAMVMTSSLLWSQVATVALASGAPVAADVTVDGPGQTPTAIAAQPVEAASDPAEAQPATQSVVPAPADAAPVDNPAPDASAVVLRDPWEKLNRDIWKFDLFFEKTMLGPVAHGYSAVVPSKGREGLSNLIRNLDEPSTFANQLLQHKIGRAVQTGLRFALNSTLGIAGLFDVAAAAGMRRATADFGQTLAFYGAKPGPYAMLPFLGPSNVRDGFGRLVDTLTDPVGFVIGGVFTSYPGAGRLAAEGVNWRQQSEGTIQAIYGASDPYAFTRAAYSQQRAAIVQDATGKAAALPDF</sequence>
<evidence type="ECO:0000313" key="4">
    <source>
        <dbReference type="Proteomes" id="UP000282837"/>
    </source>
</evidence>
<keyword evidence="2" id="KW-0732">Signal</keyword>
<dbReference type="Pfam" id="PF04333">
    <property type="entry name" value="MlaA"/>
    <property type="match status" value="1"/>
</dbReference>
<dbReference type="PRINTS" id="PR01805">
    <property type="entry name" value="VACJLIPOPROT"/>
</dbReference>
<dbReference type="OrthoDB" id="9785326at2"/>
<gene>
    <name evidence="3" type="ORF">EOE18_01975</name>
</gene>
<evidence type="ECO:0000256" key="1">
    <source>
        <dbReference type="ARBA" id="ARBA00010634"/>
    </source>
</evidence>
<evidence type="ECO:0000313" key="3">
    <source>
        <dbReference type="EMBL" id="RVU07868.1"/>
    </source>
</evidence>
<evidence type="ECO:0000256" key="2">
    <source>
        <dbReference type="ARBA" id="ARBA00022729"/>
    </source>
</evidence>
<organism evidence="3 4">
    <name type="scientific">Novosphingobium umbonatum</name>
    <dbReference type="NCBI Taxonomy" id="1908524"/>
    <lineage>
        <taxon>Bacteria</taxon>
        <taxon>Pseudomonadati</taxon>
        <taxon>Pseudomonadota</taxon>
        <taxon>Alphaproteobacteria</taxon>
        <taxon>Sphingomonadales</taxon>
        <taxon>Sphingomonadaceae</taxon>
        <taxon>Novosphingobium</taxon>
    </lineage>
</organism>
<dbReference type="InterPro" id="IPR007428">
    <property type="entry name" value="MlaA"/>
</dbReference>
<dbReference type="GO" id="GO:0016020">
    <property type="term" value="C:membrane"/>
    <property type="evidence" value="ECO:0007669"/>
    <property type="project" value="InterPro"/>
</dbReference>
<dbReference type="GO" id="GO:0120010">
    <property type="term" value="P:intermembrane phospholipid transfer"/>
    <property type="evidence" value="ECO:0007669"/>
    <property type="project" value="TreeGrafter"/>
</dbReference>
<name>A0A3S2UXP3_9SPHN</name>
<protein>
    <submittedName>
        <fullName evidence="3">VacJ family lipoprotein</fullName>
    </submittedName>
</protein>
<reference evidence="3 4" key="1">
    <citation type="submission" date="2019-01" db="EMBL/GenBank/DDBJ databases">
        <authorList>
            <person name="Chen W.-M."/>
        </authorList>
    </citation>
    <scope>NUCLEOTIDE SEQUENCE [LARGE SCALE GENOMIC DNA]</scope>
    <source>
        <strain evidence="3 4">FSY-9</strain>
    </source>
</reference>
<comment type="similarity">
    <text evidence="1">Belongs to the MlaA family.</text>
</comment>
<dbReference type="AlphaFoldDB" id="A0A3S2UXP3"/>
<keyword evidence="4" id="KW-1185">Reference proteome</keyword>
<dbReference type="EMBL" id="SACO01000001">
    <property type="protein sequence ID" value="RVU07868.1"/>
    <property type="molecule type" value="Genomic_DNA"/>
</dbReference>
<accession>A0A3S2UXP3</accession>
<dbReference type="PANTHER" id="PTHR30035">
    <property type="entry name" value="LIPOPROTEIN VACJ-RELATED"/>
    <property type="match status" value="1"/>
</dbReference>
<dbReference type="PANTHER" id="PTHR30035:SF3">
    <property type="entry name" value="INTERMEMBRANE PHOSPHOLIPID TRANSPORT SYSTEM LIPOPROTEIN MLAA"/>
    <property type="match status" value="1"/>
</dbReference>
<comment type="caution">
    <text evidence="3">The sequence shown here is derived from an EMBL/GenBank/DDBJ whole genome shotgun (WGS) entry which is preliminary data.</text>
</comment>
<keyword evidence="3" id="KW-0449">Lipoprotein</keyword>
<dbReference type="Proteomes" id="UP000282837">
    <property type="component" value="Unassembled WGS sequence"/>
</dbReference>